<evidence type="ECO:0000313" key="1">
    <source>
        <dbReference type="EMBL" id="KAG1359566.1"/>
    </source>
</evidence>
<proteinExistence type="predicted"/>
<reference evidence="1" key="1">
    <citation type="journal article" date="2017" name="Gigascience">
        <title>The genome draft of coconut (Cocos nucifera).</title>
        <authorList>
            <person name="Xiao Y."/>
            <person name="Xu P."/>
            <person name="Fan H."/>
            <person name="Baudouin L."/>
            <person name="Xia W."/>
            <person name="Bocs S."/>
            <person name="Xu J."/>
            <person name="Li Q."/>
            <person name="Guo A."/>
            <person name="Zhou L."/>
            <person name="Li J."/>
            <person name="Wu Y."/>
            <person name="Ma Z."/>
            <person name="Armero A."/>
            <person name="Issali A.E."/>
            <person name="Liu N."/>
            <person name="Peng M."/>
            <person name="Yang Y."/>
        </authorList>
    </citation>
    <scope>NUCLEOTIDE SEQUENCE</scope>
    <source>
        <tissue evidence="1">Spear leaf of Hainan Tall coconut</tissue>
    </source>
</reference>
<dbReference type="Proteomes" id="UP000797356">
    <property type="component" value="Chromosome 8"/>
</dbReference>
<comment type="caution">
    <text evidence="1">The sequence shown here is derived from an EMBL/GenBank/DDBJ whole genome shotgun (WGS) entry which is preliminary data.</text>
</comment>
<dbReference type="AlphaFoldDB" id="A0A8K0IIP4"/>
<sequence length="105" mass="11029">MTAYQQHVSGALSTRETKGGKLARDHTVANLLMGFFEGLAGNCMGEEEDKAIAFAAASIVVDDDTTLLDLVVLVEDRGKDLSGGIPAKAVDEDLTVDGVDQCCGR</sequence>
<evidence type="ECO:0000313" key="2">
    <source>
        <dbReference type="Proteomes" id="UP000797356"/>
    </source>
</evidence>
<organism evidence="1 2">
    <name type="scientific">Cocos nucifera</name>
    <name type="common">Coconut palm</name>
    <dbReference type="NCBI Taxonomy" id="13894"/>
    <lineage>
        <taxon>Eukaryota</taxon>
        <taxon>Viridiplantae</taxon>
        <taxon>Streptophyta</taxon>
        <taxon>Embryophyta</taxon>
        <taxon>Tracheophyta</taxon>
        <taxon>Spermatophyta</taxon>
        <taxon>Magnoliopsida</taxon>
        <taxon>Liliopsida</taxon>
        <taxon>Arecaceae</taxon>
        <taxon>Arecoideae</taxon>
        <taxon>Cocoseae</taxon>
        <taxon>Attaleinae</taxon>
        <taxon>Cocos</taxon>
    </lineage>
</organism>
<keyword evidence="2" id="KW-1185">Reference proteome</keyword>
<name>A0A8K0IIP4_COCNU</name>
<accession>A0A8K0IIP4</accession>
<gene>
    <name evidence="1" type="ORF">COCNU_08G010120</name>
</gene>
<protein>
    <submittedName>
        <fullName evidence="1">Uncharacterized protein</fullName>
    </submittedName>
</protein>
<dbReference type="EMBL" id="CM017879">
    <property type="protein sequence ID" value="KAG1359566.1"/>
    <property type="molecule type" value="Genomic_DNA"/>
</dbReference>
<reference evidence="1" key="2">
    <citation type="submission" date="2019-07" db="EMBL/GenBank/DDBJ databases">
        <authorList>
            <person name="Yang Y."/>
            <person name="Bocs S."/>
            <person name="Baudouin L."/>
        </authorList>
    </citation>
    <scope>NUCLEOTIDE SEQUENCE</scope>
    <source>
        <tissue evidence="1">Spear leaf of Hainan Tall coconut</tissue>
    </source>
</reference>